<dbReference type="Proteomes" id="UP000662747">
    <property type="component" value="Chromosome"/>
</dbReference>
<sequence length="432" mass="45351">MVRWRAGTAGLALGVWAALCGGCDEGKTPPPQPIVEEPAPAPVLPELQPGDARWTAHTAQAGRQDVVAVASDGSGGIIVLGTSEAPAPSYTSLDPDGTTLTVSRHDGNGQQLWTRSFTPEPGDSGIADVDAPMLAVSPTGESFVAGKVTGRLRVGDTVIVDSSFVAKLAPDGSSRWAHATGFVKALLPDGDGEVVVAHGLVVERHDAQGGSRWKREVPAVSSATVAALDAEGGLVMAGIQPVDLFESHGFIVRLTPDGEVRWEREVGPAAPNFTDVSFRPDGGFLFTGDFNGTLEWGHDTLETPCTQRGCHRTVFALATDAYGEPLWGHVLDSDDSGGSEGARLAVDKDGSSAMLWRHGCGSELARLSAGGDVLWQDFYVTTPCFATPLLRDVTFLPDGDVVGAGMFFGTRTFGTRSFAADDTDIFLQRLVP</sequence>
<evidence type="ECO:0008006" key="3">
    <source>
        <dbReference type="Google" id="ProtNLM"/>
    </source>
</evidence>
<accession>A0ABX7NTU2</accession>
<evidence type="ECO:0000313" key="1">
    <source>
        <dbReference type="EMBL" id="QSQ22305.1"/>
    </source>
</evidence>
<keyword evidence="2" id="KW-1185">Reference proteome</keyword>
<evidence type="ECO:0000313" key="2">
    <source>
        <dbReference type="Proteomes" id="UP000662747"/>
    </source>
</evidence>
<dbReference type="Gene3D" id="2.80.10.50">
    <property type="match status" value="1"/>
</dbReference>
<proteinExistence type="predicted"/>
<dbReference type="SUPFAM" id="SSF101898">
    <property type="entry name" value="NHL repeat"/>
    <property type="match status" value="1"/>
</dbReference>
<organism evidence="1 2">
    <name type="scientific">Pyxidicoccus parkwayensis</name>
    <dbReference type="NCBI Taxonomy" id="2813578"/>
    <lineage>
        <taxon>Bacteria</taxon>
        <taxon>Pseudomonadati</taxon>
        <taxon>Myxococcota</taxon>
        <taxon>Myxococcia</taxon>
        <taxon>Myxococcales</taxon>
        <taxon>Cystobacterineae</taxon>
        <taxon>Myxococcaceae</taxon>
        <taxon>Pyxidicoccus</taxon>
    </lineage>
</organism>
<reference evidence="1 2" key="1">
    <citation type="submission" date="2021-02" db="EMBL/GenBank/DDBJ databases">
        <title>De Novo genome assembly of isolated myxobacteria.</title>
        <authorList>
            <person name="Stevens D.C."/>
        </authorList>
    </citation>
    <scope>NUCLEOTIDE SEQUENCE [LARGE SCALE GENOMIC DNA]</scope>
    <source>
        <strain evidence="2">SCPEA02</strain>
    </source>
</reference>
<dbReference type="RefSeq" id="WP_206723882.1">
    <property type="nucleotide sequence ID" value="NZ_CP071090.1"/>
</dbReference>
<name>A0ABX7NTU2_9BACT</name>
<gene>
    <name evidence="1" type="ORF">JY651_45495</name>
</gene>
<dbReference type="EMBL" id="CP071090">
    <property type="protein sequence ID" value="QSQ22305.1"/>
    <property type="molecule type" value="Genomic_DNA"/>
</dbReference>
<protein>
    <recommendedName>
        <fullName evidence="3">Lipoprotein</fullName>
    </recommendedName>
</protein>